<keyword evidence="3" id="KW-1185">Reference proteome</keyword>
<dbReference type="PANTHER" id="PTHR35910:SF1">
    <property type="entry name" value="2EXR DOMAIN-CONTAINING PROTEIN"/>
    <property type="match status" value="1"/>
</dbReference>
<sequence length="320" mass="37743">MDDRTFHPFPRLPWELREEIWQFAAYQQLKRIRRIRYIQMDKNRNILPLGCSWNADDTGNEHGYTWDSYVGLPGLWTACRHSYDAAKTFWNWTCTTCLFCRQSLVCRRVFAPQDNGVCQAIDTIADICCITSDSWESLIRPWKPIFFRTKDARGRKRIKKPLNIGIKFDPAWNEELDRVTEEVMEGVTDRVFLRQFSPRLAFVIRMLFQLAPDGYYDDFKLMLIDDVSTYQSYGVERHCGTRVFDGDKEYVEFNPMLSGGTHVPVHLSLMDRFVTDLEFLYMDKWQKIAKTNKLAWLLDSRFFVALLRRENLVPGVPKSV</sequence>
<dbReference type="Pfam" id="PF20150">
    <property type="entry name" value="2EXR"/>
    <property type="match status" value="1"/>
</dbReference>
<protein>
    <recommendedName>
        <fullName evidence="1">2EXR domain-containing protein</fullName>
    </recommendedName>
</protein>
<reference evidence="2" key="1">
    <citation type="submission" date="2022-10" db="EMBL/GenBank/DDBJ databases">
        <title>Fusarium specimens isolated from Avocado Roots.</title>
        <authorList>
            <person name="Stajich J."/>
            <person name="Roper C."/>
            <person name="Heimlech-Rivalta G."/>
        </authorList>
    </citation>
    <scope>NUCLEOTIDE SEQUENCE</scope>
    <source>
        <strain evidence="2">CF00143</strain>
    </source>
</reference>
<dbReference type="EMBL" id="JAPDHF010000021">
    <property type="protein sequence ID" value="KAJ4005525.1"/>
    <property type="molecule type" value="Genomic_DNA"/>
</dbReference>
<dbReference type="AlphaFoldDB" id="A0A9W8PGN7"/>
<dbReference type="InterPro" id="IPR045518">
    <property type="entry name" value="2EXR"/>
</dbReference>
<comment type="caution">
    <text evidence="2">The sequence shown here is derived from an EMBL/GenBank/DDBJ whole genome shotgun (WGS) entry which is preliminary data.</text>
</comment>
<name>A0A9W8PGN7_9HYPO</name>
<organism evidence="2 3">
    <name type="scientific">Fusarium irregulare</name>
    <dbReference type="NCBI Taxonomy" id="2494466"/>
    <lineage>
        <taxon>Eukaryota</taxon>
        <taxon>Fungi</taxon>
        <taxon>Dikarya</taxon>
        <taxon>Ascomycota</taxon>
        <taxon>Pezizomycotina</taxon>
        <taxon>Sordariomycetes</taxon>
        <taxon>Hypocreomycetidae</taxon>
        <taxon>Hypocreales</taxon>
        <taxon>Nectriaceae</taxon>
        <taxon>Fusarium</taxon>
        <taxon>Fusarium incarnatum-equiseti species complex</taxon>
    </lineage>
</organism>
<evidence type="ECO:0000259" key="1">
    <source>
        <dbReference type="Pfam" id="PF20150"/>
    </source>
</evidence>
<dbReference type="Proteomes" id="UP001152130">
    <property type="component" value="Unassembled WGS sequence"/>
</dbReference>
<dbReference type="PANTHER" id="PTHR35910">
    <property type="entry name" value="2EXR DOMAIN-CONTAINING PROTEIN"/>
    <property type="match status" value="1"/>
</dbReference>
<accession>A0A9W8PGN7</accession>
<proteinExistence type="predicted"/>
<evidence type="ECO:0000313" key="3">
    <source>
        <dbReference type="Proteomes" id="UP001152130"/>
    </source>
</evidence>
<gene>
    <name evidence="2" type="ORF">NW766_011075</name>
</gene>
<evidence type="ECO:0000313" key="2">
    <source>
        <dbReference type="EMBL" id="KAJ4005525.1"/>
    </source>
</evidence>
<feature type="domain" description="2EXR" evidence="1">
    <location>
        <begin position="6"/>
        <end position="87"/>
    </location>
</feature>